<keyword evidence="1" id="KW-0812">Transmembrane</keyword>
<dbReference type="AlphaFoldDB" id="A0A812B592"/>
<comment type="caution">
    <text evidence="2">The sequence shown here is derived from an EMBL/GenBank/DDBJ whole genome shotgun (WGS) entry which is preliminary data.</text>
</comment>
<gene>
    <name evidence="2" type="ORF">SPHA_10932</name>
</gene>
<accession>A0A812B592</accession>
<evidence type="ECO:0000256" key="1">
    <source>
        <dbReference type="SAM" id="Phobius"/>
    </source>
</evidence>
<evidence type="ECO:0000313" key="3">
    <source>
        <dbReference type="Proteomes" id="UP000597762"/>
    </source>
</evidence>
<feature type="transmembrane region" description="Helical" evidence="1">
    <location>
        <begin position="151"/>
        <end position="175"/>
    </location>
</feature>
<keyword evidence="1" id="KW-0472">Membrane</keyword>
<protein>
    <submittedName>
        <fullName evidence="2">Uncharacterized protein</fullName>
    </submittedName>
</protein>
<evidence type="ECO:0000313" key="2">
    <source>
        <dbReference type="EMBL" id="CAE1170089.1"/>
    </source>
</evidence>
<dbReference type="EMBL" id="CAHIKZ030000358">
    <property type="protein sequence ID" value="CAE1170089.1"/>
    <property type="molecule type" value="Genomic_DNA"/>
</dbReference>
<organism evidence="2 3">
    <name type="scientific">Acanthosepion pharaonis</name>
    <name type="common">Pharaoh cuttlefish</name>
    <name type="synonym">Sepia pharaonis</name>
    <dbReference type="NCBI Taxonomy" id="158019"/>
    <lineage>
        <taxon>Eukaryota</taxon>
        <taxon>Metazoa</taxon>
        <taxon>Spiralia</taxon>
        <taxon>Lophotrochozoa</taxon>
        <taxon>Mollusca</taxon>
        <taxon>Cephalopoda</taxon>
        <taxon>Coleoidea</taxon>
        <taxon>Decapodiformes</taxon>
        <taxon>Sepiida</taxon>
        <taxon>Sepiina</taxon>
        <taxon>Sepiidae</taxon>
        <taxon>Acanthosepion</taxon>
    </lineage>
</organism>
<dbReference type="Proteomes" id="UP000597762">
    <property type="component" value="Unassembled WGS sequence"/>
</dbReference>
<proteinExistence type="predicted"/>
<keyword evidence="1" id="KW-1133">Transmembrane helix</keyword>
<keyword evidence="3" id="KW-1185">Reference proteome</keyword>
<feature type="transmembrane region" description="Helical" evidence="1">
    <location>
        <begin position="51"/>
        <end position="69"/>
    </location>
</feature>
<name>A0A812B592_ACAPH</name>
<sequence length="178" mass="18748">MFSSIYMTLLFLKTGLFSLSLLQLSLSFSPPALSLFLSSSSLSLSLLQRSLSLSLFLSSSSLSLLQLSLSLSLSPPALSLLLLHPSAYLSGLVTSPCLCFSTSPLLFLSISSAAAAASVIAAALPCPPPSIRHIRACSPDPPFNCQSQINALSLVFGTILPCRSVAVAFFSFFFVGCF</sequence>
<reference evidence="2" key="1">
    <citation type="submission" date="2021-01" db="EMBL/GenBank/DDBJ databases">
        <authorList>
            <person name="Li R."/>
            <person name="Bekaert M."/>
        </authorList>
    </citation>
    <scope>NUCLEOTIDE SEQUENCE</scope>
    <source>
        <strain evidence="2">Farmed</strain>
    </source>
</reference>